<dbReference type="Pfam" id="PF12787">
    <property type="entry name" value="EcsC"/>
    <property type="match status" value="1"/>
</dbReference>
<organism evidence="1 2">
    <name type="scientific">Jeotgalibacillus campisalis</name>
    <dbReference type="NCBI Taxonomy" id="220754"/>
    <lineage>
        <taxon>Bacteria</taxon>
        <taxon>Bacillati</taxon>
        <taxon>Bacillota</taxon>
        <taxon>Bacilli</taxon>
        <taxon>Bacillales</taxon>
        <taxon>Caryophanaceae</taxon>
        <taxon>Jeotgalibacillus</taxon>
    </lineage>
</organism>
<accession>A0A0C2RX44</accession>
<gene>
    <name evidence="1" type="ORF">KR50_29990</name>
</gene>
<keyword evidence="2" id="KW-1185">Reference proteome</keyword>
<dbReference type="EMBL" id="JXRR01000017">
    <property type="protein sequence ID" value="KIL46324.1"/>
    <property type="molecule type" value="Genomic_DNA"/>
</dbReference>
<dbReference type="RefSeq" id="WP_041060090.1">
    <property type="nucleotide sequence ID" value="NZ_JXRR01000017.1"/>
</dbReference>
<dbReference type="OrthoDB" id="2040879at2"/>
<name>A0A0C2RX44_9BACL</name>
<dbReference type="InterPro" id="IPR024787">
    <property type="entry name" value="EcsC"/>
</dbReference>
<proteinExistence type="predicted"/>
<evidence type="ECO:0008006" key="3">
    <source>
        <dbReference type="Google" id="ProtNLM"/>
    </source>
</evidence>
<dbReference type="PANTHER" id="PTHR41260">
    <property type="entry name" value="PROTEIN ECSC"/>
    <property type="match status" value="1"/>
</dbReference>
<protein>
    <recommendedName>
        <fullName evidence="3">Protein ecsC</fullName>
    </recommendedName>
</protein>
<dbReference type="PATRIC" id="fig|220754.4.peg.3011"/>
<reference evidence="1 2" key="1">
    <citation type="submission" date="2015-01" db="EMBL/GenBank/DDBJ databases">
        <title>Jeotgalibacillus campisalis genome sequencing.</title>
        <authorList>
            <person name="Goh K.M."/>
            <person name="Chan K.-G."/>
            <person name="Yaakop A.S."/>
            <person name="Ee R."/>
            <person name="Gan H.M."/>
            <person name="Chan C.S."/>
        </authorList>
    </citation>
    <scope>NUCLEOTIDE SEQUENCE [LARGE SCALE GENOMIC DNA]</scope>
    <source>
        <strain evidence="1 2">SF-57</strain>
    </source>
</reference>
<dbReference type="AlphaFoldDB" id="A0A0C2RX44"/>
<dbReference type="Proteomes" id="UP000031972">
    <property type="component" value="Unassembled WGS sequence"/>
</dbReference>
<evidence type="ECO:0000313" key="1">
    <source>
        <dbReference type="EMBL" id="KIL46324.1"/>
    </source>
</evidence>
<evidence type="ECO:0000313" key="2">
    <source>
        <dbReference type="Proteomes" id="UP000031972"/>
    </source>
</evidence>
<comment type="caution">
    <text evidence="1">The sequence shown here is derived from an EMBL/GenBank/DDBJ whole genome shotgun (WGS) entry which is preliminary data.</text>
</comment>
<dbReference type="PANTHER" id="PTHR41260:SF1">
    <property type="entry name" value="PROTEIN ECSC"/>
    <property type="match status" value="1"/>
</dbReference>
<sequence>MSWSMREQEVFNEITTWRNELGSFRGHDLSMTFSRWVDGSFKSLPAAIKEEVFTKLDATLFHLHSIIQGTHLHKDAVERLVSTAKAFEENVSVLHDFTQLRIDQLHYMAIQQSGRHKFYSFIQGGVAGTGGIVAFGTDLLAMTILNIRAIQFVATAYGRDVQTPYEMTLSLKLFHAATLPIRYQAEAWDELIQSLETQDLGYFFNGNDELTNERWLEGPVKQLFKSTAISLFRKKKLSNLPLLSMSIGAFSNYQLTRRVTDFAEKFYQYRFLCDKNRI</sequence>